<keyword evidence="2 3" id="KW-0040">ANK repeat</keyword>
<dbReference type="InterPro" id="IPR002110">
    <property type="entry name" value="Ankyrin_rpt"/>
</dbReference>
<dbReference type="RefSeq" id="NP_001161607.1">
    <property type="nucleotide sequence ID" value="NM_001168135.1"/>
</dbReference>
<proteinExistence type="evidence at transcript level"/>
<accession>D1LX86</accession>
<evidence type="ECO:0000256" key="2">
    <source>
        <dbReference type="ARBA" id="ARBA00023043"/>
    </source>
</evidence>
<gene>
    <name evidence="6" type="primary">LOC100313676</name>
</gene>
<dbReference type="InterPro" id="IPR051070">
    <property type="entry name" value="NF-kappa-B_inhibitor"/>
</dbReference>
<dbReference type="GO" id="GO:0071356">
    <property type="term" value="P:cellular response to tumor necrosis factor"/>
    <property type="evidence" value="ECO:0007669"/>
    <property type="project" value="TreeGrafter"/>
</dbReference>
<feature type="repeat" description="ANK" evidence="3">
    <location>
        <begin position="167"/>
        <end position="199"/>
    </location>
</feature>
<dbReference type="SMART" id="SM00248">
    <property type="entry name" value="ANK"/>
    <property type="match status" value="6"/>
</dbReference>
<evidence type="ECO:0000256" key="1">
    <source>
        <dbReference type="ARBA" id="ARBA00022737"/>
    </source>
</evidence>
<dbReference type="PRINTS" id="PR01415">
    <property type="entry name" value="ANKYRIN"/>
</dbReference>
<name>D1LX86_SACKO</name>
<dbReference type="GeneID" id="100313676"/>
<keyword evidence="1" id="KW-0677">Repeat</keyword>
<feature type="repeat" description="ANK" evidence="3">
    <location>
        <begin position="319"/>
        <end position="351"/>
    </location>
</feature>
<dbReference type="SUPFAM" id="SSF48403">
    <property type="entry name" value="Ankyrin repeat"/>
    <property type="match status" value="1"/>
</dbReference>
<dbReference type="OrthoDB" id="10254947at2759"/>
<dbReference type="PANTHER" id="PTHR46680:SF3">
    <property type="entry name" value="NF-KAPPA-B INHIBITOR CACTUS"/>
    <property type="match status" value="1"/>
</dbReference>
<sequence>MSDFLLSPDVVEDCVGPVSPDDMDAREYYKFDPKFNNIKAPMENCTDSGIGSIGDSATRSFNDEFGSQIDTDSCATSLSTELGNLNISSSINNRTIQQDVLRGVTTLAQVQEESTEAQNVVQINAFLQDEDGDTDLHLAIIHNREDVVDIIIKQAPSSAQLDIYNSLLQTPLHLASYLKMSRVSRKLVIAGATVDARDRHGQTPLHLACENGDLETVKALTIPPNNLECRQMQRRGVRTQMPQDLELRNYEGLTCVHLAASGNHVYVLDYLVRLGADINAGDGKSGRTALHYAIEGQNTDLARYLLGTFNAHVDPMTYNGSTPLHLATGRGYLEGTQLLIQYNADAGLYNVEQETPYDLAACQQTNILSFLEPCKYNDFKINGKPVSF</sequence>
<dbReference type="GO" id="GO:0005829">
    <property type="term" value="C:cytosol"/>
    <property type="evidence" value="ECO:0007669"/>
    <property type="project" value="TreeGrafter"/>
</dbReference>
<reference evidence="6" key="2">
    <citation type="submission" date="2025-05" db="UniProtKB">
        <authorList>
            <consortium name="RefSeq"/>
        </authorList>
    </citation>
    <scope>IDENTIFICATION</scope>
</reference>
<feature type="repeat" description="ANK" evidence="3">
    <location>
        <begin position="200"/>
        <end position="220"/>
    </location>
</feature>
<evidence type="ECO:0000313" key="4">
    <source>
        <dbReference type="EMBL" id="ACY92592.1"/>
    </source>
</evidence>
<dbReference type="GO" id="GO:0051059">
    <property type="term" value="F:NF-kappaB binding"/>
    <property type="evidence" value="ECO:0007669"/>
    <property type="project" value="TreeGrafter"/>
</dbReference>
<dbReference type="Pfam" id="PF12796">
    <property type="entry name" value="Ank_2"/>
    <property type="match status" value="2"/>
</dbReference>
<organism evidence="4">
    <name type="scientific">Saccoglossus kowalevskii</name>
    <name type="common">Acorn worm</name>
    <dbReference type="NCBI Taxonomy" id="10224"/>
    <lineage>
        <taxon>Eukaryota</taxon>
        <taxon>Metazoa</taxon>
        <taxon>Hemichordata</taxon>
        <taxon>Enteropneusta</taxon>
        <taxon>Harrimaniidae</taxon>
        <taxon>Saccoglossus</taxon>
    </lineage>
</organism>
<evidence type="ECO:0000256" key="3">
    <source>
        <dbReference type="PROSITE-ProRule" id="PRU00023"/>
    </source>
</evidence>
<dbReference type="AlphaFoldDB" id="D1LX86"/>
<reference evidence="4" key="1">
    <citation type="submission" date="2009-10" db="EMBL/GenBank/DDBJ databases">
        <authorList>
            <person name="Freeman R.M.Jr."/>
            <person name="Wu M.M."/>
            <person name="Gerhart J.J."/>
        </authorList>
    </citation>
    <scope>NUCLEOTIDE SEQUENCE</scope>
</reference>
<dbReference type="Pfam" id="PF13857">
    <property type="entry name" value="Ank_5"/>
    <property type="match status" value="1"/>
</dbReference>
<protein>
    <submittedName>
        <fullName evidence="4 6">NF-kappaB inhibitor-like protein</fullName>
    </submittedName>
</protein>
<feature type="repeat" description="ANK" evidence="3">
    <location>
        <begin position="285"/>
        <end position="306"/>
    </location>
</feature>
<dbReference type="InterPro" id="IPR036770">
    <property type="entry name" value="Ankyrin_rpt-contain_sf"/>
</dbReference>
<evidence type="ECO:0000313" key="5">
    <source>
        <dbReference type="Proteomes" id="UP000694865"/>
    </source>
</evidence>
<dbReference type="PROSITE" id="PS50088">
    <property type="entry name" value="ANK_REPEAT"/>
    <property type="match status" value="5"/>
</dbReference>
<dbReference type="PANTHER" id="PTHR46680">
    <property type="entry name" value="NF-KAPPA-B INHIBITOR ALPHA"/>
    <property type="match status" value="1"/>
</dbReference>
<dbReference type="Proteomes" id="UP000694865">
    <property type="component" value="Unplaced"/>
</dbReference>
<dbReference type="PROSITE" id="PS50297">
    <property type="entry name" value="ANK_REP_REGION"/>
    <property type="match status" value="4"/>
</dbReference>
<feature type="repeat" description="ANK" evidence="3">
    <location>
        <begin position="251"/>
        <end position="283"/>
    </location>
</feature>
<dbReference type="KEGG" id="sko:100313676"/>
<dbReference type="EMBL" id="GU076063">
    <property type="protein sequence ID" value="ACY92592.1"/>
    <property type="molecule type" value="mRNA"/>
</dbReference>
<evidence type="ECO:0000313" key="6">
    <source>
        <dbReference type="RefSeq" id="NP_001161607.1"/>
    </source>
</evidence>
<dbReference type="Gene3D" id="1.25.40.20">
    <property type="entry name" value="Ankyrin repeat-containing domain"/>
    <property type="match status" value="2"/>
</dbReference>
<keyword evidence="5" id="KW-1185">Reference proteome</keyword>